<accession>A0A2P2NAC5</accession>
<dbReference type="AlphaFoldDB" id="A0A2P2NAC5"/>
<reference evidence="1" key="1">
    <citation type="submission" date="2018-02" db="EMBL/GenBank/DDBJ databases">
        <title>Rhizophora mucronata_Transcriptome.</title>
        <authorList>
            <person name="Meera S.P."/>
            <person name="Sreeshan A."/>
            <person name="Augustine A."/>
        </authorList>
    </citation>
    <scope>NUCLEOTIDE SEQUENCE</scope>
    <source>
        <tissue evidence="1">Leaf</tissue>
    </source>
</reference>
<name>A0A2P2NAC5_RHIMU</name>
<proteinExistence type="predicted"/>
<protein>
    <submittedName>
        <fullName evidence="1">Uncharacterized protein</fullName>
    </submittedName>
</protein>
<organism evidence="1">
    <name type="scientific">Rhizophora mucronata</name>
    <name type="common">Asiatic mangrove</name>
    <dbReference type="NCBI Taxonomy" id="61149"/>
    <lineage>
        <taxon>Eukaryota</taxon>
        <taxon>Viridiplantae</taxon>
        <taxon>Streptophyta</taxon>
        <taxon>Embryophyta</taxon>
        <taxon>Tracheophyta</taxon>
        <taxon>Spermatophyta</taxon>
        <taxon>Magnoliopsida</taxon>
        <taxon>eudicotyledons</taxon>
        <taxon>Gunneridae</taxon>
        <taxon>Pentapetalae</taxon>
        <taxon>rosids</taxon>
        <taxon>fabids</taxon>
        <taxon>Malpighiales</taxon>
        <taxon>Rhizophoraceae</taxon>
        <taxon>Rhizophora</taxon>
    </lineage>
</organism>
<dbReference type="EMBL" id="GGEC01058922">
    <property type="protein sequence ID" value="MBX39406.1"/>
    <property type="molecule type" value="Transcribed_RNA"/>
</dbReference>
<sequence>MTLEILEFPSFSNVGLQIDLLSWFCCPFMVKRLTTWTL</sequence>
<evidence type="ECO:0000313" key="1">
    <source>
        <dbReference type="EMBL" id="MBX39406.1"/>
    </source>
</evidence>